<dbReference type="Proteomes" id="UP000033882">
    <property type="component" value="Unassembled WGS sequence"/>
</dbReference>
<comment type="similarity">
    <text evidence="1 2">Belongs to the small heat shock protein (HSP20) family.</text>
</comment>
<gene>
    <name evidence="4" type="ORF">UY19_C0002G0017</name>
</gene>
<dbReference type="AlphaFoldDB" id="A0A0G1U8N9"/>
<dbReference type="PANTHER" id="PTHR11527">
    <property type="entry name" value="HEAT-SHOCK PROTEIN 20 FAMILY MEMBER"/>
    <property type="match status" value="1"/>
</dbReference>
<evidence type="ECO:0000256" key="2">
    <source>
        <dbReference type="RuleBase" id="RU003616"/>
    </source>
</evidence>
<sequence length="147" mass="16629">MPLLPYRSLFDMDRFFDADFPSLSDYAPLRPSMDIYEKGPNVIAEMNVPGIDADKIEISIKDGILHIAGTSEQKEKEQEKGYWRKEIRRGSFERLIRLPVPVNEKKIKASCENGILVITIPKDTAKIGKKVAVKVTKATPKKISKRA</sequence>
<dbReference type="PROSITE" id="PS01031">
    <property type="entry name" value="SHSP"/>
    <property type="match status" value="1"/>
</dbReference>
<dbReference type="InterPro" id="IPR002068">
    <property type="entry name" value="A-crystallin/Hsp20_dom"/>
</dbReference>
<dbReference type="SUPFAM" id="SSF49764">
    <property type="entry name" value="HSP20-like chaperones"/>
    <property type="match status" value="1"/>
</dbReference>
<proteinExistence type="inferred from homology"/>
<organism evidence="4 5">
    <name type="scientific">Candidatus Wolfebacteria bacterium GW2011_GWA2_47_9b</name>
    <dbReference type="NCBI Taxonomy" id="1619005"/>
    <lineage>
        <taxon>Bacteria</taxon>
        <taxon>Candidatus Wolfeibacteriota</taxon>
    </lineage>
</organism>
<keyword evidence="4" id="KW-0346">Stress response</keyword>
<comment type="caution">
    <text evidence="4">The sequence shown here is derived from an EMBL/GenBank/DDBJ whole genome shotgun (WGS) entry which is preliminary data.</text>
</comment>
<dbReference type="Gene3D" id="2.60.40.790">
    <property type="match status" value="1"/>
</dbReference>
<protein>
    <submittedName>
        <fullName evidence="4">Heat shock protein Hsp20</fullName>
    </submittedName>
</protein>
<accession>A0A0G1U8N9</accession>
<dbReference type="InterPro" id="IPR031107">
    <property type="entry name" value="Small_HSP"/>
</dbReference>
<feature type="domain" description="SHSP" evidence="3">
    <location>
        <begin position="24"/>
        <end position="138"/>
    </location>
</feature>
<evidence type="ECO:0000259" key="3">
    <source>
        <dbReference type="PROSITE" id="PS01031"/>
    </source>
</evidence>
<evidence type="ECO:0000256" key="1">
    <source>
        <dbReference type="PROSITE-ProRule" id="PRU00285"/>
    </source>
</evidence>
<dbReference type="EMBL" id="LCPB01000002">
    <property type="protein sequence ID" value="KKU90444.1"/>
    <property type="molecule type" value="Genomic_DNA"/>
</dbReference>
<name>A0A0G1U8N9_9BACT</name>
<dbReference type="CDD" id="cd06464">
    <property type="entry name" value="ACD_sHsps-like"/>
    <property type="match status" value="1"/>
</dbReference>
<reference evidence="4 5" key="1">
    <citation type="journal article" date="2015" name="Nature">
        <title>rRNA introns, odd ribosomes, and small enigmatic genomes across a large radiation of phyla.</title>
        <authorList>
            <person name="Brown C.T."/>
            <person name="Hug L.A."/>
            <person name="Thomas B.C."/>
            <person name="Sharon I."/>
            <person name="Castelle C.J."/>
            <person name="Singh A."/>
            <person name="Wilkins M.J."/>
            <person name="Williams K.H."/>
            <person name="Banfield J.F."/>
        </authorList>
    </citation>
    <scope>NUCLEOTIDE SEQUENCE [LARGE SCALE GENOMIC DNA]</scope>
</reference>
<dbReference type="InterPro" id="IPR008978">
    <property type="entry name" value="HSP20-like_chaperone"/>
</dbReference>
<evidence type="ECO:0000313" key="5">
    <source>
        <dbReference type="Proteomes" id="UP000033882"/>
    </source>
</evidence>
<evidence type="ECO:0000313" key="4">
    <source>
        <dbReference type="EMBL" id="KKU90444.1"/>
    </source>
</evidence>
<dbReference type="Pfam" id="PF00011">
    <property type="entry name" value="HSP20"/>
    <property type="match status" value="1"/>
</dbReference>